<dbReference type="SMART" id="SM00249">
    <property type="entry name" value="PHD"/>
    <property type="match status" value="1"/>
</dbReference>
<gene>
    <name evidence="8" type="ORF">C6P40_000809</name>
</gene>
<dbReference type="AlphaFoldDB" id="A0A9P6WKJ1"/>
<dbReference type="Pfam" id="PF00628">
    <property type="entry name" value="PHD"/>
    <property type="match status" value="1"/>
</dbReference>
<dbReference type="PROSITE" id="PS01359">
    <property type="entry name" value="ZF_PHD_1"/>
    <property type="match status" value="1"/>
</dbReference>
<dbReference type="InterPro" id="IPR001965">
    <property type="entry name" value="Znf_PHD"/>
</dbReference>
<keyword evidence="5" id="KW-0539">Nucleus</keyword>
<protein>
    <recommendedName>
        <fullName evidence="7">PHD-type domain-containing protein</fullName>
    </recommendedName>
</protein>
<dbReference type="GO" id="GO:0008270">
    <property type="term" value="F:zinc ion binding"/>
    <property type="evidence" value="ECO:0007669"/>
    <property type="project" value="UniProtKB-KW"/>
</dbReference>
<evidence type="ECO:0000313" key="9">
    <source>
        <dbReference type="Proteomes" id="UP000697127"/>
    </source>
</evidence>
<comment type="caution">
    <text evidence="8">The sequence shown here is derived from an EMBL/GenBank/DDBJ whole genome shotgun (WGS) entry which is preliminary data.</text>
</comment>
<dbReference type="InterPro" id="IPR013083">
    <property type="entry name" value="Znf_RING/FYVE/PHD"/>
</dbReference>
<evidence type="ECO:0000256" key="6">
    <source>
        <dbReference type="PROSITE-ProRule" id="PRU00146"/>
    </source>
</evidence>
<evidence type="ECO:0000256" key="5">
    <source>
        <dbReference type="ARBA" id="ARBA00023242"/>
    </source>
</evidence>
<dbReference type="Proteomes" id="UP000697127">
    <property type="component" value="Unassembled WGS sequence"/>
</dbReference>
<dbReference type="InterPro" id="IPR019787">
    <property type="entry name" value="Znf_PHD-finger"/>
</dbReference>
<dbReference type="PANTHER" id="PTHR46174:SF1">
    <property type="entry name" value="CXXC-TYPE ZINC FINGER PROTEIN 1"/>
    <property type="match status" value="1"/>
</dbReference>
<reference evidence="8" key="1">
    <citation type="submission" date="2020-11" db="EMBL/GenBank/DDBJ databases">
        <title>Kefir isolates.</title>
        <authorList>
            <person name="Marcisauskas S."/>
            <person name="Kim Y."/>
            <person name="Blasche S."/>
        </authorList>
    </citation>
    <scope>NUCLEOTIDE SEQUENCE</scope>
    <source>
        <strain evidence="8">Olga-1</strain>
    </source>
</reference>
<name>A0A9P6WKJ1_9ASCO</name>
<dbReference type="EMBL" id="PUHW01000140">
    <property type="protein sequence ID" value="KAG0688574.1"/>
    <property type="molecule type" value="Genomic_DNA"/>
</dbReference>
<evidence type="ECO:0000256" key="4">
    <source>
        <dbReference type="ARBA" id="ARBA00022833"/>
    </source>
</evidence>
<organism evidence="8 9">
    <name type="scientific">Pichia californica</name>
    <dbReference type="NCBI Taxonomy" id="460514"/>
    <lineage>
        <taxon>Eukaryota</taxon>
        <taxon>Fungi</taxon>
        <taxon>Dikarya</taxon>
        <taxon>Ascomycota</taxon>
        <taxon>Saccharomycotina</taxon>
        <taxon>Pichiomycetes</taxon>
        <taxon>Pichiales</taxon>
        <taxon>Pichiaceae</taxon>
        <taxon>Pichia</taxon>
    </lineage>
</organism>
<dbReference type="InterPro" id="IPR019786">
    <property type="entry name" value="Zinc_finger_PHD-type_CS"/>
</dbReference>
<dbReference type="PANTHER" id="PTHR46174">
    <property type="entry name" value="CXXC-TYPE ZINC FINGER PROTEIN 1"/>
    <property type="match status" value="1"/>
</dbReference>
<accession>A0A9P6WKJ1</accession>
<evidence type="ECO:0000259" key="7">
    <source>
        <dbReference type="PROSITE" id="PS50016"/>
    </source>
</evidence>
<dbReference type="GO" id="GO:0045893">
    <property type="term" value="P:positive regulation of DNA-templated transcription"/>
    <property type="evidence" value="ECO:0007669"/>
    <property type="project" value="TreeGrafter"/>
</dbReference>
<dbReference type="InterPro" id="IPR037869">
    <property type="entry name" value="Spp1/CFP1"/>
</dbReference>
<evidence type="ECO:0000256" key="3">
    <source>
        <dbReference type="ARBA" id="ARBA00022771"/>
    </source>
</evidence>
<comment type="subcellular location">
    <subcellularLocation>
        <location evidence="1">Nucleus</location>
    </subcellularLocation>
</comment>
<keyword evidence="9" id="KW-1185">Reference proteome</keyword>
<feature type="domain" description="PHD-type" evidence="7">
    <location>
        <begin position="29"/>
        <end position="79"/>
    </location>
</feature>
<evidence type="ECO:0000256" key="1">
    <source>
        <dbReference type="ARBA" id="ARBA00004123"/>
    </source>
</evidence>
<sequence>MADKKYLQQLQKDFEKFQNAPKYSLDSEELFCVCRKPDNGELMVACDGCDEWFHFKCMKIDKKYKNLVNNYYCLFCDDLFNKGKSIWKKKCKLSLCYEPIDGESQFCCLDHGNKYWREFLEKFDNTNNEYTNINNNEIISKSQIENLIQSVNIKDELLEIGNHFPVFDKNELIVTPEQQLEINDNINSIKILQLDIENLTFKLNYLSKLKDIISHLNEFLSLSLDPKIEITELENNSKDTSKKRKNSKLNKKQKKFKVDLCGFDRRLSLNNKEWIEFTKSNDVKQITDFNTISKENETVFKNTYENMKKYIEGGDDTINIKSDNILSNFCISDKRKCHLHNGWFNIMKDGLELKINENIAQVEKMSKDNEKLQQFIQIKNWKIYCDEI</sequence>
<dbReference type="InterPro" id="IPR011011">
    <property type="entry name" value="Znf_FYVE_PHD"/>
</dbReference>
<dbReference type="GO" id="GO:0048188">
    <property type="term" value="C:Set1C/COMPASS complex"/>
    <property type="evidence" value="ECO:0007669"/>
    <property type="project" value="InterPro"/>
</dbReference>
<evidence type="ECO:0000256" key="2">
    <source>
        <dbReference type="ARBA" id="ARBA00022723"/>
    </source>
</evidence>
<dbReference type="PROSITE" id="PS50016">
    <property type="entry name" value="ZF_PHD_2"/>
    <property type="match status" value="1"/>
</dbReference>
<dbReference type="SUPFAM" id="SSF57903">
    <property type="entry name" value="FYVE/PHD zinc finger"/>
    <property type="match status" value="1"/>
</dbReference>
<keyword evidence="3 6" id="KW-0863">Zinc-finger</keyword>
<keyword evidence="4" id="KW-0862">Zinc</keyword>
<keyword evidence="2" id="KW-0479">Metal-binding</keyword>
<dbReference type="Gene3D" id="3.30.40.10">
    <property type="entry name" value="Zinc/RING finger domain, C3HC4 (zinc finger)"/>
    <property type="match status" value="1"/>
</dbReference>
<evidence type="ECO:0000313" key="8">
    <source>
        <dbReference type="EMBL" id="KAG0688574.1"/>
    </source>
</evidence>
<proteinExistence type="predicted"/>